<dbReference type="SUPFAM" id="SSF54523">
    <property type="entry name" value="Pili subunits"/>
    <property type="match status" value="1"/>
</dbReference>
<dbReference type="PROSITE" id="PS00409">
    <property type="entry name" value="PROKAR_NTER_METHYL"/>
    <property type="match status" value="1"/>
</dbReference>
<keyword evidence="1" id="KW-1133">Transmembrane helix</keyword>
<keyword evidence="1" id="KW-0472">Membrane</keyword>
<dbReference type="Gene3D" id="3.30.700.10">
    <property type="entry name" value="Glycoprotein, Type 4 Pilin"/>
    <property type="match status" value="1"/>
</dbReference>
<accession>A0A1G1WLF2</accession>
<dbReference type="Pfam" id="PF07963">
    <property type="entry name" value="N_methyl"/>
    <property type="match status" value="1"/>
</dbReference>
<evidence type="ECO:0000313" key="3">
    <source>
        <dbReference type="Proteomes" id="UP000176645"/>
    </source>
</evidence>
<dbReference type="InterPro" id="IPR012902">
    <property type="entry name" value="N_methyl_site"/>
</dbReference>
<sequence>MKKTALDTKGFTLIELVLVVALLGLVLIISTVNLFRPVPKAQATETSSDIFSLLHDAQNRAMNTAIGGGTAADDWGIHFETDRYILFKGNVFDATDPANFVVDTPANISLTPALPCPSPPGNCDNIVFAKISGEVLDFDDANNSACVTETATNKTVSLAVNFVGVVDVQEGC</sequence>
<gene>
    <name evidence="2" type="ORF">A2Z42_00590</name>
</gene>
<name>A0A1G1WLF2_9BACT</name>
<evidence type="ECO:0000256" key="1">
    <source>
        <dbReference type="SAM" id="Phobius"/>
    </source>
</evidence>
<evidence type="ECO:0000313" key="2">
    <source>
        <dbReference type="EMBL" id="OGY28431.1"/>
    </source>
</evidence>
<proteinExistence type="predicted"/>
<evidence type="ECO:0008006" key="4">
    <source>
        <dbReference type="Google" id="ProtNLM"/>
    </source>
</evidence>
<protein>
    <recommendedName>
        <fullName evidence="4">Type II secretion system protein GspH</fullName>
    </recommendedName>
</protein>
<organism evidence="2 3">
    <name type="scientific">Candidatus Woykebacteria bacterium RBG_19FT_COMBO_43_10</name>
    <dbReference type="NCBI Taxonomy" id="1802598"/>
    <lineage>
        <taxon>Bacteria</taxon>
        <taxon>Candidatus Woykeibacteriota</taxon>
    </lineage>
</organism>
<dbReference type="EMBL" id="MHCU01000001">
    <property type="protein sequence ID" value="OGY28431.1"/>
    <property type="molecule type" value="Genomic_DNA"/>
</dbReference>
<dbReference type="Proteomes" id="UP000176645">
    <property type="component" value="Unassembled WGS sequence"/>
</dbReference>
<dbReference type="NCBIfam" id="TIGR02532">
    <property type="entry name" value="IV_pilin_GFxxxE"/>
    <property type="match status" value="1"/>
</dbReference>
<comment type="caution">
    <text evidence="2">The sequence shown here is derived from an EMBL/GenBank/DDBJ whole genome shotgun (WGS) entry which is preliminary data.</text>
</comment>
<dbReference type="InterPro" id="IPR045584">
    <property type="entry name" value="Pilin-like"/>
</dbReference>
<reference evidence="2 3" key="1">
    <citation type="journal article" date="2016" name="Nat. Commun.">
        <title>Thousands of microbial genomes shed light on interconnected biogeochemical processes in an aquifer system.</title>
        <authorList>
            <person name="Anantharaman K."/>
            <person name="Brown C.T."/>
            <person name="Hug L.A."/>
            <person name="Sharon I."/>
            <person name="Castelle C.J."/>
            <person name="Probst A.J."/>
            <person name="Thomas B.C."/>
            <person name="Singh A."/>
            <person name="Wilkins M.J."/>
            <person name="Karaoz U."/>
            <person name="Brodie E.L."/>
            <person name="Williams K.H."/>
            <person name="Hubbard S.S."/>
            <person name="Banfield J.F."/>
        </authorList>
    </citation>
    <scope>NUCLEOTIDE SEQUENCE [LARGE SCALE GENOMIC DNA]</scope>
</reference>
<feature type="transmembrane region" description="Helical" evidence="1">
    <location>
        <begin position="12"/>
        <end position="35"/>
    </location>
</feature>
<keyword evidence="1" id="KW-0812">Transmembrane</keyword>
<dbReference type="AlphaFoldDB" id="A0A1G1WLF2"/>